<evidence type="ECO:0000313" key="2">
    <source>
        <dbReference type="Proteomes" id="UP000028704"/>
    </source>
</evidence>
<dbReference type="EMBL" id="AWEX01000006">
    <property type="protein sequence ID" value="KED05310.1"/>
    <property type="molecule type" value="Genomic_DNA"/>
</dbReference>
<evidence type="ECO:0000313" key="1">
    <source>
        <dbReference type="EMBL" id="KED05310.1"/>
    </source>
</evidence>
<sequence>MMVKELIEKLQEYPDYLTVELVLEDVDLVEAAHEVDNVLSANIITYDEKTLGVEQVSIDKLIISATGC</sequence>
<dbReference type="RefSeq" id="WP_037578522.1">
    <property type="nucleotide sequence ID" value="NZ_AWEX01000006.1"/>
</dbReference>
<name>A0A922NXJ0_9STRE</name>
<protein>
    <submittedName>
        <fullName evidence="1">Uncharacterized protein</fullName>
    </submittedName>
</protein>
<dbReference type="AlphaFoldDB" id="A0A922NXJ0"/>
<accession>A0A922NXJ0</accession>
<comment type="caution">
    <text evidence="1">The sequence shown here is derived from an EMBL/GenBank/DDBJ whole genome shotgun (WGS) entry which is preliminary data.</text>
</comment>
<dbReference type="Proteomes" id="UP000028704">
    <property type="component" value="Unassembled WGS sequence"/>
</dbReference>
<reference evidence="1 2" key="1">
    <citation type="journal article" date="2014" name="Int. J. Syst. Evol. Microbiol.">
        <title>Phylogenomics and the dynamic genome evolution of the genus Streptococcus.</title>
        <authorList>
            <consortium name="The Broad Institute Genome Sequencing Platform"/>
            <person name="Richards V.P."/>
            <person name="Palmer S.R."/>
            <person name="Pavinski Bitar P.D."/>
            <person name="Qin X."/>
            <person name="Weinstock G.M."/>
            <person name="Highlander S.K."/>
            <person name="Town C.D."/>
            <person name="Burne R.A."/>
            <person name="Stanhope M.J."/>
        </authorList>
    </citation>
    <scope>NUCLEOTIDE SEQUENCE [LARGE SCALE GENOMIC DNA]</scope>
    <source>
        <strain evidence="1 2">CECT 5772</strain>
    </source>
</reference>
<gene>
    <name evidence="1" type="ORF">CECT5772_00706</name>
</gene>
<proteinExistence type="predicted"/>
<organism evidence="1 2">
    <name type="scientific">Streptococcus equi subsp. ruminatorum CECT 5772</name>
    <dbReference type="NCBI Taxonomy" id="1051981"/>
    <lineage>
        <taxon>Bacteria</taxon>
        <taxon>Bacillati</taxon>
        <taxon>Bacillota</taxon>
        <taxon>Bacilli</taxon>
        <taxon>Lactobacillales</taxon>
        <taxon>Streptococcaceae</taxon>
        <taxon>Streptococcus</taxon>
    </lineage>
</organism>